<comment type="caution">
    <text evidence="1">The sequence shown here is derived from an EMBL/GenBank/DDBJ whole genome shotgun (WGS) entry which is preliminary data.</text>
</comment>
<name>A0A445D1J2_ARAHY</name>
<evidence type="ECO:0000313" key="1">
    <source>
        <dbReference type="EMBL" id="RYR57025.1"/>
    </source>
</evidence>
<dbReference type="EMBL" id="SDMP01000005">
    <property type="protein sequence ID" value="RYR57025.1"/>
    <property type="molecule type" value="Genomic_DNA"/>
</dbReference>
<protein>
    <submittedName>
        <fullName evidence="1">Uncharacterized protein</fullName>
    </submittedName>
</protein>
<keyword evidence="2" id="KW-1185">Reference proteome</keyword>
<gene>
    <name evidence="1" type="ORF">Ahy_A05g022765</name>
</gene>
<organism evidence="1 2">
    <name type="scientific">Arachis hypogaea</name>
    <name type="common">Peanut</name>
    <dbReference type="NCBI Taxonomy" id="3818"/>
    <lineage>
        <taxon>Eukaryota</taxon>
        <taxon>Viridiplantae</taxon>
        <taxon>Streptophyta</taxon>
        <taxon>Embryophyta</taxon>
        <taxon>Tracheophyta</taxon>
        <taxon>Spermatophyta</taxon>
        <taxon>Magnoliopsida</taxon>
        <taxon>eudicotyledons</taxon>
        <taxon>Gunneridae</taxon>
        <taxon>Pentapetalae</taxon>
        <taxon>rosids</taxon>
        <taxon>fabids</taxon>
        <taxon>Fabales</taxon>
        <taxon>Fabaceae</taxon>
        <taxon>Papilionoideae</taxon>
        <taxon>50 kb inversion clade</taxon>
        <taxon>dalbergioids sensu lato</taxon>
        <taxon>Dalbergieae</taxon>
        <taxon>Pterocarpus clade</taxon>
        <taxon>Arachis</taxon>
    </lineage>
</organism>
<dbReference type="Proteomes" id="UP000289738">
    <property type="component" value="Chromosome A05"/>
</dbReference>
<reference evidence="1 2" key="1">
    <citation type="submission" date="2019-01" db="EMBL/GenBank/DDBJ databases">
        <title>Sequencing of cultivated peanut Arachis hypogaea provides insights into genome evolution and oil improvement.</title>
        <authorList>
            <person name="Chen X."/>
        </authorList>
    </citation>
    <scope>NUCLEOTIDE SEQUENCE [LARGE SCALE GENOMIC DNA]</scope>
    <source>
        <strain evidence="2">cv. Fuhuasheng</strain>
        <tissue evidence="1">Leaves</tissue>
    </source>
</reference>
<sequence length="15" mass="1596">MLPSLNSISPTTTPH</sequence>
<evidence type="ECO:0000313" key="2">
    <source>
        <dbReference type="Proteomes" id="UP000289738"/>
    </source>
</evidence>
<accession>A0A445D1J2</accession>
<proteinExistence type="predicted"/>